<feature type="non-terminal residue" evidence="1">
    <location>
        <position position="50"/>
    </location>
</feature>
<dbReference type="Gene3D" id="3.90.1150.10">
    <property type="entry name" value="Aspartate Aminotransferase, domain 1"/>
    <property type="match status" value="1"/>
</dbReference>
<organism evidence="1">
    <name type="scientific">marine sediment metagenome</name>
    <dbReference type="NCBI Taxonomy" id="412755"/>
    <lineage>
        <taxon>unclassified sequences</taxon>
        <taxon>metagenomes</taxon>
        <taxon>ecological metagenomes</taxon>
    </lineage>
</organism>
<dbReference type="Gene3D" id="3.40.640.10">
    <property type="entry name" value="Type I PLP-dependent aspartate aminotransferase-like (Major domain)"/>
    <property type="match status" value="1"/>
</dbReference>
<dbReference type="AlphaFoldDB" id="X1DRV3"/>
<evidence type="ECO:0000313" key="1">
    <source>
        <dbReference type="EMBL" id="GAH23746.1"/>
    </source>
</evidence>
<dbReference type="InterPro" id="IPR015422">
    <property type="entry name" value="PyrdxlP-dep_Trfase_small"/>
</dbReference>
<accession>X1DRV3</accession>
<sequence>MAVTAGIVALREISQPGVFDSIVKTCDTLVAGIRERAKAADIPMVVNHAG</sequence>
<proteinExistence type="predicted"/>
<gene>
    <name evidence="1" type="ORF">S01H4_65219</name>
</gene>
<protein>
    <submittedName>
        <fullName evidence="1">Uncharacterized protein</fullName>
    </submittedName>
</protein>
<name>X1DRV3_9ZZZZ</name>
<comment type="caution">
    <text evidence="1">The sequence shown here is derived from an EMBL/GenBank/DDBJ whole genome shotgun (WGS) entry which is preliminary data.</text>
</comment>
<dbReference type="EMBL" id="BART01039826">
    <property type="protein sequence ID" value="GAH23746.1"/>
    <property type="molecule type" value="Genomic_DNA"/>
</dbReference>
<reference evidence="1" key="1">
    <citation type="journal article" date="2014" name="Front. Microbiol.">
        <title>High frequency of phylogenetically diverse reductive dehalogenase-homologous genes in deep subseafloor sedimentary metagenomes.</title>
        <authorList>
            <person name="Kawai M."/>
            <person name="Futagami T."/>
            <person name="Toyoda A."/>
            <person name="Takaki Y."/>
            <person name="Nishi S."/>
            <person name="Hori S."/>
            <person name="Arai W."/>
            <person name="Tsubouchi T."/>
            <person name="Morono Y."/>
            <person name="Uchiyama I."/>
            <person name="Ito T."/>
            <person name="Fujiyama A."/>
            <person name="Inagaki F."/>
            <person name="Takami H."/>
        </authorList>
    </citation>
    <scope>NUCLEOTIDE SEQUENCE</scope>
    <source>
        <strain evidence="1">Expedition CK06-06</strain>
    </source>
</reference>
<dbReference type="InterPro" id="IPR015421">
    <property type="entry name" value="PyrdxlP-dep_Trfase_major"/>
</dbReference>